<comment type="caution">
    <text evidence="6">The sequence shown here is derived from an EMBL/GenBank/DDBJ whole genome shotgun (WGS) entry which is preliminary data.</text>
</comment>
<accession>A0ABQ5TLP0</accession>
<organism evidence="6 7">
    <name type="scientific">Oceanobacillus kimchii</name>
    <dbReference type="NCBI Taxonomy" id="746691"/>
    <lineage>
        <taxon>Bacteria</taxon>
        <taxon>Bacillati</taxon>
        <taxon>Bacillota</taxon>
        <taxon>Bacilli</taxon>
        <taxon>Bacillales</taxon>
        <taxon>Bacillaceae</taxon>
        <taxon>Oceanobacillus</taxon>
    </lineage>
</organism>
<evidence type="ECO:0000256" key="2">
    <source>
        <dbReference type="ARBA" id="ARBA00009077"/>
    </source>
</evidence>
<keyword evidence="4 5" id="KW-0663">Pyridoxal phosphate</keyword>
<dbReference type="SUPFAM" id="SSF53383">
    <property type="entry name" value="PLP-dependent transferases"/>
    <property type="match status" value="1"/>
</dbReference>
<comment type="cofactor">
    <cofactor evidence="1 5">
        <name>pyridoxal 5'-phosphate</name>
        <dbReference type="ChEBI" id="CHEBI:597326"/>
    </cofactor>
</comment>
<gene>
    <name evidence="6" type="ORF">MACH08_35180</name>
</gene>
<evidence type="ECO:0000256" key="1">
    <source>
        <dbReference type="ARBA" id="ARBA00001933"/>
    </source>
</evidence>
<dbReference type="NCBIfam" id="TIGR01326">
    <property type="entry name" value="OAH_OAS_sulfhy"/>
    <property type="match status" value="1"/>
</dbReference>
<evidence type="ECO:0000256" key="3">
    <source>
        <dbReference type="ARBA" id="ARBA00022679"/>
    </source>
</evidence>
<protein>
    <recommendedName>
        <fullName evidence="8">O-acetylhomoserine sulfhydrylase</fullName>
    </recommendedName>
</protein>
<name>A0ABQ5TLP0_9BACI</name>
<dbReference type="InterPro" id="IPR054542">
    <property type="entry name" value="Cys_met_metab_PP"/>
</dbReference>
<dbReference type="Gene3D" id="3.40.640.10">
    <property type="entry name" value="Type I PLP-dependent aspartate aminotransferase-like (Major domain)"/>
    <property type="match status" value="1"/>
</dbReference>
<keyword evidence="3" id="KW-0808">Transferase</keyword>
<dbReference type="InterPro" id="IPR000277">
    <property type="entry name" value="Cys/Met-Metab_PyrdxlP-dep_enz"/>
</dbReference>
<dbReference type="InterPro" id="IPR015422">
    <property type="entry name" value="PyrdxlP-dep_Trfase_small"/>
</dbReference>
<evidence type="ECO:0000313" key="6">
    <source>
        <dbReference type="EMBL" id="GLO67734.1"/>
    </source>
</evidence>
<evidence type="ECO:0000256" key="4">
    <source>
        <dbReference type="ARBA" id="ARBA00022898"/>
    </source>
</evidence>
<dbReference type="InterPro" id="IPR015421">
    <property type="entry name" value="PyrdxlP-dep_Trfase_major"/>
</dbReference>
<dbReference type="PANTHER" id="PTHR43797">
    <property type="entry name" value="HOMOCYSTEINE/CYSTEINE SYNTHASE"/>
    <property type="match status" value="1"/>
</dbReference>
<evidence type="ECO:0000313" key="7">
    <source>
        <dbReference type="Proteomes" id="UP001275436"/>
    </source>
</evidence>
<dbReference type="Proteomes" id="UP001275436">
    <property type="component" value="Unassembled WGS sequence"/>
</dbReference>
<keyword evidence="7" id="KW-1185">Reference proteome</keyword>
<sequence length="556" mass="60635">MSKFQSLQAETILLHGGQEPDPSTGSRAVPIYQTTSYVFRDTEHAQNLFGLAEPGNIYSRIMNPTVDAFEQRITQLEDGIGAVATSSGMAAITLAILNIAGSGDEIVADSNLYGGTFNLFANTLPRYGINVKFVDGTDPQAIEDAITEKTKAVFGEIITNPSLYVFDVEKVAEVAHKHGVPLIIDNTFATPYVTKPLTWGADIVVHSATKWIGGHGTTIGGVVVDSGRFDWNNQRFPDFVKPDESYNGLKYVDLGAEAYITKLRVQLLRDIGASLSPQNAFLLLQGLETLHLRIKRHTDNALQLANYLQAHPAVEWVNYPGLEEHPSHELAGKYLKQSFGSIITFGISGGREAGRTLIDNVSLWSHVANVGDAKSLIIHPASTTHQQLNEDDLALSGVTEELVRLSVGLESIDDIIADLDQAIEKATGKSRTNKPSQEEVAVQWLLQSPFDRSNGVRKKVIATLQIDQDQIAPLKTLGYEILPVTSLSDLNTEIDAIWIDETIPSIEGVVPTNTIVFASDNQSAQLKNNIVITNQSPAKIALQLRNGQETKQPIKL</sequence>
<dbReference type="PROSITE" id="PS00868">
    <property type="entry name" value="CYS_MET_METAB_PP"/>
    <property type="match status" value="1"/>
</dbReference>
<proteinExistence type="inferred from homology"/>
<dbReference type="EMBL" id="BSKO01000001">
    <property type="protein sequence ID" value="GLO67734.1"/>
    <property type="molecule type" value="Genomic_DNA"/>
</dbReference>
<reference evidence="6 7" key="1">
    <citation type="submission" date="2023-02" db="EMBL/GenBank/DDBJ databases">
        <title>Oceanobacillus kimchii IFOP_LL358 isolated form Alexandrium catenella lab strain.</title>
        <authorList>
            <person name="Gajardo G."/>
            <person name="Ueki S."/>
            <person name="Maruyama F."/>
        </authorList>
    </citation>
    <scope>NUCLEOTIDE SEQUENCE [LARGE SCALE GENOMIC DNA]</scope>
    <source>
        <strain evidence="6 7">IFOP_LL358</strain>
    </source>
</reference>
<dbReference type="CDD" id="cd00614">
    <property type="entry name" value="CGS_like"/>
    <property type="match status" value="1"/>
</dbReference>
<comment type="similarity">
    <text evidence="2 5">Belongs to the trans-sulfuration enzymes family.</text>
</comment>
<evidence type="ECO:0000256" key="5">
    <source>
        <dbReference type="RuleBase" id="RU362118"/>
    </source>
</evidence>
<dbReference type="RefSeq" id="WP_215064325.1">
    <property type="nucleotide sequence ID" value="NZ_BSKO01000001.1"/>
</dbReference>
<dbReference type="InterPro" id="IPR006235">
    <property type="entry name" value="OAc-hSer/O-AcSer_sulfhydrylase"/>
</dbReference>
<dbReference type="PANTHER" id="PTHR43797:SF2">
    <property type="entry name" value="HOMOCYSTEINE_CYSTEINE SYNTHASE"/>
    <property type="match status" value="1"/>
</dbReference>
<dbReference type="Gene3D" id="3.90.1150.10">
    <property type="entry name" value="Aspartate Aminotransferase, domain 1"/>
    <property type="match status" value="1"/>
</dbReference>
<dbReference type="Pfam" id="PF01053">
    <property type="entry name" value="Cys_Met_Meta_PP"/>
    <property type="match status" value="1"/>
</dbReference>
<evidence type="ECO:0008006" key="8">
    <source>
        <dbReference type="Google" id="ProtNLM"/>
    </source>
</evidence>
<dbReference type="InterPro" id="IPR015424">
    <property type="entry name" value="PyrdxlP-dep_Trfase"/>
</dbReference>